<evidence type="ECO:0000256" key="1">
    <source>
        <dbReference type="SAM" id="MobiDB-lite"/>
    </source>
</evidence>
<gene>
    <name evidence="2" type="ORF">L860_06135</name>
</gene>
<dbReference type="PANTHER" id="PTHR36456">
    <property type="entry name" value="UPF0232 PROTEIN SCO3875"/>
    <property type="match status" value="1"/>
</dbReference>
<sequence length="199" mass="21625">MVSETVSEQDQQVDTEHSDDGLDLAQSTARAARGDPAGAPRPRTGALPDSQVQLPAPRGIRSPRRRRSRVHHATWSGPGPDRRDPVPLGDAIDKLIRSRGWSTQVSLRQVLDNWEKLVGPANAAHSTPVSYTKTVLTVRTDATVWATSMRMIAPNLVAELNRRLGQGTVTRVVIEGPSAPSWKHGPRSVPGRGPRDTYG</sequence>
<dbReference type="PANTHER" id="PTHR36456:SF1">
    <property type="entry name" value="UPF0232 PROTEIN SCO3875"/>
    <property type="match status" value="1"/>
</dbReference>
<feature type="region of interest" description="Disordered" evidence="1">
    <location>
        <begin position="176"/>
        <end position="199"/>
    </location>
</feature>
<evidence type="ECO:0000313" key="2">
    <source>
        <dbReference type="EMBL" id="OCT43080.1"/>
    </source>
</evidence>
<comment type="caution">
    <text evidence="2">The sequence shown here is derived from an EMBL/GenBank/DDBJ whole genome shotgun (WGS) entry which is preliminary data.</text>
</comment>
<evidence type="ECO:0008006" key="3">
    <source>
        <dbReference type="Google" id="ProtNLM"/>
    </source>
</evidence>
<feature type="compositionally biased region" description="Low complexity" evidence="1">
    <location>
        <begin position="28"/>
        <end position="46"/>
    </location>
</feature>
<dbReference type="EMBL" id="JNBU01000004">
    <property type="protein sequence ID" value="OCT43080.1"/>
    <property type="molecule type" value="Genomic_DNA"/>
</dbReference>
<proteinExistence type="predicted"/>
<name>A0A9X5LTJ5_9ACTN</name>
<dbReference type="InterPro" id="IPR007922">
    <property type="entry name" value="DciA-like"/>
</dbReference>
<feature type="compositionally biased region" description="Polar residues" evidence="1">
    <location>
        <begin position="1"/>
        <end position="12"/>
    </location>
</feature>
<reference evidence="2" key="1">
    <citation type="submission" date="2014-05" db="EMBL/GenBank/DDBJ databases">
        <authorList>
            <person name="Jahns A.C."/>
            <person name="Eilers H."/>
            <person name="Alexeyev O.A."/>
        </authorList>
    </citation>
    <scope>NUCLEOTIDE SEQUENCE [LARGE SCALE GENOMIC DNA]</scope>
    <source>
        <strain evidence="2">DSM 20700</strain>
    </source>
</reference>
<feature type="compositionally biased region" description="Basic residues" evidence="1">
    <location>
        <begin position="61"/>
        <end position="72"/>
    </location>
</feature>
<dbReference type="AlphaFoldDB" id="A0A9X5LTJ5"/>
<feature type="region of interest" description="Disordered" evidence="1">
    <location>
        <begin position="1"/>
        <end position="86"/>
    </location>
</feature>
<dbReference type="Pfam" id="PF05258">
    <property type="entry name" value="DciA"/>
    <property type="match status" value="1"/>
</dbReference>
<protein>
    <recommendedName>
        <fullName evidence="3">DUF721 domain-containing protein</fullName>
    </recommendedName>
</protein>
<organism evidence="2">
    <name type="scientific">Cutibacterium granulosum DSM 20700</name>
    <dbReference type="NCBI Taxonomy" id="1160719"/>
    <lineage>
        <taxon>Bacteria</taxon>
        <taxon>Bacillati</taxon>
        <taxon>Actinomycetota</taxon>
        <taxon>Actinomycetes</taxon>
        <taxon>Propionibacteriales</taxon>
        <taxon>Propionibacteriaceae</taxon>
        <taxon>Cutibacterium</taxon>
    </lineage>
</organism>
<accession>A0A9X5LTJ5</accession>
<dbReference type="RefSeq" id="WP_036957189.1">
    <property type="nucleotide sequence ID" value="NZ_JNBU02000048.1"/>
</dbReference>